<evidence type="ECO:0000256" key="4">
    <source>
        <dbReference type="PROSITE-ProRule" id="PRU00335"/>
    </source>
</evidence>
<dbReference type="GO" id="GO:0000976">
    <property type="term" value="F:transcription cis-regulatory region binding"/>
    <property type="evidence" value="ECO:0007669"/>
    <property type="project" value="TreeGrafter"/>
</dbReference>
<dbReference type="Pfam" id="PF13305">
    <property type="entry name" value="TetR_C_33"/>
    <property type="match status" value="1"/>
</dbReference>
<keyword evidence="1" id="KW-0805">Transcription regulation</keyword>
<evidence type="ECO:0000256" key="3">
    <source>
        <dbReference type="ARBA" id="ARBA00023163"/>
    </source>
</evidence>
<evidence type="ECO:0000256" key="1">
    <source>
        <dbReference type="ARBA" id="ARBA00023015"/>
    </source>
</evidence>
<proteinExistence type="predicted"/>
<dbReference type="PROSITE" id="PS50977">
    <property type="entry name" value="HTH_TETR_2"/>
    <property type="match status" value="1"/>
</dbReference>
<accession>A0A9X3ECL1</accession>
<feature type="domain" description="HTH tetR-type" evidence="5">
    <location>
        <begin position="14"/>
        <end position="74"/>
    </location>
</feature>
<evidence type="ECO:0000256" key="2">
    <source>
        <dbReference type="ARBA" id="ARBA00023125"/>
    </source>
</evidence>
<keyword evidence="7" id="KW-1185">Reference proteome</keyword>
<sequence length="213" mass="23940">MTNSDDHTNPYHHGNLHQALLEAAVTELRNGSVEQLSLRALARHVGVSQAAPYRHFKDKDDLLAQLAIWSFDELTAALGEASSEQPDRPLRQRLRACGEAYIHYALAHPEKYRLMFGRFLPDRHLNPALHSSGERAFMVLVNLIRQGVDEGTLINHDPQLLAFHLWSSIHGLSSLLIDDFDQCHDGYNECERQQLIQSNLDLLGSGIIPAILP</sequence>
<feature type="DNA-binding region" description="H-T-H motif" evidence="4">
    <location>
        <begin position="37"/>
        <end position="56"/>
    </location>
</feature>
<dbReference type="SUPFAM" id="SSF46689">
    <property type="entry name" value="Homeodomain-like"/>
    <property type="match status" value="1"/>
</dbReference>
<dbReference type="AlphaFoldDB" id="A0A9X3ECL1"/>
<protein>
    <submittedName>
        <fullName evidence="6">TetR/AcrR family transcriptional regulator</fullName>
    </submittedName>
</protein>
<dbReference type="InterPro" id="IPR001647">
    <property type="entry name" value="HTH_TetR"/>
</dbReference>
<gene>
    <name evidence="6" type="ORF">OUO13_07945</name>
</gene>
<dbReference type="InterPro" id="IPR036271">
    <property type="entry name" value="Tet_transcr_reg_TetR-rel_C_sf"/>
</dbReference>
<dbReference type="EMBL" id="JAPNOA010000022">
    <property type="protein sequence ID" value="MCY0965114.1"/>
    <property type="molecule type" value="Genomic_DNA"/>
</dbReference>
<dbReference type="GO" id="GO:0003700">
    <property type="term" value="F:DNA-binding transcription factor activity"/>
    <property type="evidence" value="ECO:0007669"/>
    <property type="project" value="TreeGrafter"/>
</dbReference>
<dbReference type="RefSeq" id="WP_283173331.1">
    <property type="nucleotide sequence ID" value="NZ_JAPNOA010000022.1"/>
</dbReference>
<dbReference type="InterPro" id="IPR009057">
    <property type="entry name" value="Homeodomain-like_sf"/>
</dbReference>
<organism evidence="6 7">
    <name type="scientific">Parathalassolituus penaei</name>
    <dbReference type="NCBI Taxonomy" id="2997323"/>
    <lineage>
        <taxon>Bacteria</taxon>
        <taxon>Pseudomonadati</taxon>
        <taxon>Pseudomonadota</taxon>
        <taxon>Gammaproteobacteria</taxon>
        <taxon>Oceanospirillales</taxon>
        <taxon>Oceanospirillaceae</taxon>
        <taxon>Parathalassolituus</taxon>
    </lineage>
</organism>
<dbReference type="SUPFAM" id="SSF48498">
    <property type="entry name" value="Tetracyclin repressor-like, C-terminal domain"/>
    <property type="match status" value="1"/>
</dbReference>
<evidence type="ECO:0000313" key="7">
    <source>
        <dbReference type="Proteomes" id="UP001150830"/>
    </source>
</evidence>
<dbReference type="PANTHER" id="PTHR30055">
    <property type="entry name" value="HTH-TYPE TRANSCRIPTIONAL REGULATOR RUTR"/>
    <property type="match status" value="1"/>
</dbReference>
<evidence type="ECO:0000259" key="5">
    <source>
        <dbReference type="PROSITE" id="PS50977"/>
    </source>
</evidence>
<dbReference type="PANTHER" id="PTHR30055:SF220">
    <property type="entry name" value="TETR-FAMILY REGULATORY PROTEIN"/>
    <property type="match status" value="1"/>
</dbReference>
<keyword evidence="2 4" id="KW-0238">DNA-binding</keyword>
<name>A0A9X3ECL1_9GAMM</name>
<dbReference type="InterPro" id="IPR050109">
    <property type="entry name" value="HTH-type_TetR-like_transc_reg"/>
</dbReference>
<dbReference type="Pfam" id="PF00440">
    <property type="entry name" value="TetR_N"/>
    <property type="match status" value="1"/>
</dbReference>
<evidence type="ECO:0000313" key="6">
    <source>
        <dbReference type="EMBL" id="MCY0965114.1"/>
    </source>
</evidence>
<dbReference type="Proteomes" id="UP001150830">
    <property type="component" value="Unassembled WGS sequence"/>
</dbReference>
<dbReference type="Gene3D" id="1.10.357.10">
    <property type="entry name" value="Tetracycline Repressor, domain 2"/>
    <property type="match status" value="1"/>
</dbReference>
<keyword evidence="3" id="KW-0804">Transcription</keyword>
<reference evidence="6" key="1">
    <citation type="submission" date="2022-11" db="EMBL/GenBank/DDBJ databases">
        <title>Parathalassolutuus dongxingensis gen. nov., sp. nov., a novel member of family Oceanospirillaceae isolated from a coastal shrimp pond in Guangxi, China.</title>
        <authorList>
            <person name="Chen H."/>
        </authorList>
    </citation>
    <scope>NUCLEOTIDE SEQUENCE</scope>
    <source>
        <strain evidence="6">G-43</strain>
    </source>
</reference>
<dbReference type="InterPro" id="IPR025996">
    <property type="entry name" value="MT1864/Rv1816-like_C"/>
</dbReference>
<comment type="caution">
    <text evidence="6">The sequence shown here is derived from an EMBL/GenBank/DDBJ whole genome shotgun (WGS) entry which is preliminary data.</text>
</comment>